<dbReference type="Proteomes" id="UP001612741">
    <property type="component" value="Unassembled WGS sequence"/>
</dbReference>
<keyword evidence="4" id="KW-1185">Reference proteome</keyword>
<accession>A0ABW7YYX4</accession>
<dbReference type="InterPro" id="IPR007278">
    <property type="entry name" value="DUF397"/>
</dbReference>
<reference evidence="3 4" key="1">
    <citation type="submission" date="2024-10" db="EMBL/GenBank/DDBJ databases">
        <title>The Natural Products Discovery Center: Release of the First 8490 Sequenced Strains for Exploring Actinobacteria Biosynthetic Diversity.</title>
        <authorList>
            <person name="Kalkreuter E."/>
            <person name="Kautsar S.A."/>
            <person name="Yang D."/>
            <person name="Bader C.D."/>
            <person name="Teijaro C.N."/>
            <person name="Fluegel L."/>
            <person name="Davis C.M."/>
            <person name="Simpson J.R."/>
            <person name="Lauterbach L."/>
            <person name="Steele A.D."/>
            <person name="Gui C."/>
            <person name="Meng S."/>
            <person name="Li G."/>
            <person name="Viehrig K."/>
            <person name="Ye F."/>
            <person name="Su P."/>
            <person name="Kiefer A.F."/>
            <person name="Nichols A."/>
            <person name="Cepeda A.J."/>
            <person name="Yan W."/>
            <person name="Fan B."/>
            <person name="Jiang Y."/>
            <person name="Adhikari A."/>
            <person name="Zheng C.-J."/>
            <person name="Schuster L."/>
            <person name="Cowan T.M."/>
            <person name="Smanski M.J."/>
            <person name="Chevrette M.G."/>
            <person name="De Carvalho L.P.S."/>
            <person name="Shen B."/>
        </authorList>
    </citation>
    <scope>NUCLEOTIDE SEQUENCE [LARGE SCALE GENOMIC DNA]</scope>
    <source>
        <strain evidence="3 4">NPDC050545</strain>
    </source>
</reference>
<feature type="domain" description="DUF397" evidence="2">
    <location>
        <begin position="27"/>
        <end position="78"/>
    </location>
</feature>
<evidence type="ECO:0000256" key="1">
    <source>
        <dbReference type="SAM" id="MobiDB-lite"/>
    </source>
</evidence>
<evidence type="ECO:0000313" key="4">
    <source>
        <dbReference type="Proteomes" id="UP001612741"/>
    </source>
</evidence>
<comment type="caution">
    <text evidence="3">The sequence shown here is derived from an EMBL/GenBank/DDBJ whole genome shotgun (WGS) entry which is preliminary data.</text>
</comment>
<proteinExistence type="predicted"/>
<gene>
    <name evidence="3" type="ORF">ACIBG2_27370</name>
</gene>
<feature type="region of interest" description="Disordered" evidence="1">
    <location>
        <begin position="1"/>
        <end position="27"/>
    </location>
</feature>
<sequence length="80" mass="8697">MAETQAFDAPPQGQQIWPTPSTPETNAWKVSSRCNNGDCVAVATQRNGRIAVRDTKDGAGHTLSFSAAEWDSFITLIKDM</sequence>
<evidence type="ECO:0000313" key="3">
    <source>
        <dbReference type="EMBL" id="MFI6501127.1"/>
    </source>
</evidence>
<dbReference type="Pfam" id="PF04149">
    <property type="entry name" value="DUF397"/>
    <property type="match status" value="1"/>
</dbReference>
<organism evidence="3 4">
    <name type="scientific">Nonomuraea typhae</name>
    <dbReference type="NCBI Taxonomy" id="2603600"/>
    <lineage>
        <taxon>Bacteria</taxon>
        <taxon>Bacillati</taxon>
        <taxon>Actinomycetota</taxon>
        <taxon>Actinomycetes</taxon>
        <taxon>Streptosporangiales</taxon>
        <taxon>Streptosporangiaceae</taxon>
        <taxon>Nonomuraea</taxon>
    </lineage>
</organism>
<feature type="compositionally biased region" description="Polar residues" evidence="1">
    <location>
        <begin position="12"/>
        <end position="27"/>
    </location>
</feature>
<dbReference type="EMBL" id="JBITGY010000007">
    <property type="protein sequence ID" value="MFI6501127.1"/>
    <property type="molecule type" value="Genomic_DNA"/>
</dbReference>
<evidence type="ECO:0000259" key="2">
    <source>
        <dbReference type="Pfam" id="PF04149"/>
    </source>
</evidence>
<protein>
    <submittedName>
        <fullName evidence="3">DUF397 domain-containing protein</fullName>
    </submittedName>
</protein>
<name>A0ABW7YYX4_9ACTN</name>
<dbReference type="RefSeq" id="WP_397085456.1">
    <property type="nucleotide sequence ID" value="NZ_JBITGY010000007.1"/>
</dbReference>